<dbReference type="InterPro" id="IPR018474">
    <property type="entry name" value="Uncharacterised_Yqai"/>
</dbReference>
<evidence type="ECO:0000313" key="1">
    <source>
        <dbReference type="EMBL" id="KEF40154.1"/>
    </source>
</evidence>
<proteinExistence type="predicted"/>
<dbReference type="Gene3D" id="3.30.40.30">
    <property type="entry name" value="YqaI domain"/>
    <property type="match status" value="1"/>
</dbReference>
<name>A0A072NR69_SCHAZ</name>
<dbReference type="Proteomes" id="UP000027936">
    <property type="component" value="Unassembled WGS sequence"/>
</dbReference>
<dbReference type="EMBL" id="JJRY01000001">
    <property type="protein sequence ID" value="KEF40154.1"/>
    <property type="molecule type" value="Genomic_DNA"/>
</dbReference>
<dbReference type="AlphaFoldDB" id="A0A072NR69"/>
<dbReference type="SUPFAM" id="SSF160713">
    <property type="entry name" value="YqaI-like"/>
    <property type="match status" value="1"/>
</dbReference>
<organism evidence="1 2">
    <name type="scientific">Schinkia azotoformans MEV2011</name>
    <dbReference type="NCBI Taxonomy" id="1348973"/>
    <lineage>
        <taxon>Bacteria</taxon>
        <taxon>Bacillati</taxon>
        <taxon>Bacillota</taxon>
        <taxon>Bacilli</taxon>
        <taxon>Bacillales</taxon>
        <taxon>Bacillaceae</taxon>
        <taxon>Calidifontibacillus/Schinkia group</taxon>
        <taxon>Schinkia</taxon>
    </lineage>
</organism>
<protein>
    <recommendedName>
        <fullName evidence="3">YqaI-like protein</fullName>
    </recommendedName>
</protein>
<dbReference type="Pfam" id="PF09466">
    <property type="entry name" value="Yqai"/>
    <property type="match status" value="1"/>
</dbReference>
<sequence length="73" mass="8415">MPDIEHPTISRTLKTGYPNMVVQPEHFGIDYFGDEILTGDDYVEDPDNGEIVLKENLERYLSDVYGFEFKTAE</sequence>
<accession>A0A072NR69</accession>
<dbReference type="PATRIC" id="fig|1348973.3.peg.165"/>
<gene>
    <name evidence="1" type="ORF">M670_00170</name>
</gene>
<dbReference type="RefSeq" id="WP_035192494.1">
    <property type="nucleotide sequence ID" value="NZ_JJRY01000001.1"/>
</dbReference>
<dbReference type="OrthoDB" id="2454838at2"/>
<comment type="caution">
    <text evidence="1">The sequence shown here is derived from an EMBL/GenBank/DDBJ whole genome shotgun (WGS) entry which is preliminary data.</text>
</comment>
<evidence type="ECO:0008006" key="3">
    <source>
        <dbReference type="Google" id="ProtNLM"/>
    </source>
</evidence>
<reference evidence="1 2" key="1">
    <citation type="submission" date="2014-04" db="EMBL/GenBank/DDBJ databases">
        <title>Draft genome sequence of Bacillus azotoformans MEV2011, a (co-) denitrifying strain unable to grow in the presence of oxygen.</title>
        <authorList>
            <person name="Nielsen M."/>
            <person name="Schreiber L."/>
            <person name="Finster K."/>
            <person name="Schramm A."/>
        </authorList>
    </citation>
    <scope>NUCLEOTIDE SEQUENCE [LARGE SCALE GENOMIC DNA]</scope>
    <source>
        <strain evidence="1 2">MEV2011</strain>
    </source>
</reference>
<evidence type="ECO:0000313" key="2">
    <source>
        <dbReference type="Proteomes" id="UP000027936"/>
    </source>
</evidence>
<dbReference type="InterPro" id="IPR023118">
    <property type="entry name" value="YqaI_dom_sf"/>
</dbReference>